<reference evidence="1 2" key="1">
    <citation type="submission" date="2014-12" db="EMBL/GenBank/DDBJ databases">
        <title>16Stimator: statistical estimation of ribosomal gene copy numbers from draft genome assemblies.</title>
        <authorList>
            <person name="Perisin M.A."/>
            <person name="Vetter M."/>
            <person name="Gilbert J.A."/>
            <person name="Bergelson J."/>
        </authorList>
    </citation>
    <scope>NUCLEOTIDE SEQUENCE [LARGE SCALE GENOMIC DNA]</scope>
    <source>
        <strain evidence="1 2">MEJ086</strain>
    </source>
</reference>
<name>A0A0D0KE50_9PSED</name>
<dbReference type="RefSeq" id="WP_042555974.1">
    <property type="nucleotide sequence ID" value="NZ_JXQW01000063.1"/>
</dbReference>
<accession>A0A0D0KE50</accession>
<dbReference type="EMBL" id="JXQW01000063">
    <property type="protein sequence ID" value="KIP96359.1"/>
    <property type="molecule type" value="Genomic_DNA"/>
</dbReference>
<gene>
    <name evidence="1" type="ORF">RU08_21865</name>
</gene>
<sequence length="91" mass="9618">MNLHRAHTEILIIAVAAVLVLMMSVSFKAPQTKAVESPVSSQAHVPASVQPAAASAAPASLQTVSAQTRTTGDWVRAEAVEAPVKQTRWVF</sequence>
<dbReference type="AlphaFoldDB" id="A0A0D0KE50"/>
<protein>
    <submittedName>
        <fullName evidence="1">Uncharacterized protein</fullName>
    </submittedName>
</protein>
<comment type="caution">
    <text evidence="1">The sequence shown here is derived from an EMBL/GenBank/DDBJ whole genome shotgun (WGS) entry which is preliminary data.</text>
</comment>
<proteinExistence type="predicted"/>
<dbReference type="Proteomes" id="UP000032068">
    <property type="component" value="Unassembled WGS sequence"/>
</dbReference>
<organism evidence="1 2">
    <name type="scientific">Pseudomonas fulva</name>
    <dbReference type="NCBI Taxonomy" id="47880"/>
    <lineage>
        <taxon>Bacteria</taxon>
        <taxon>Pseudomonadati</taxon>
        <taxon>Pseudomonadota</taxon>
        <taxon>Gammaproteobacteria</taxon>
        <taxon>Pseudomonadales</taxon>
        <taxon>Pseudomonadaceae</taxon>
        <taxon>Pseudomonas</taxon>
    </lineage>
</organism>
<evidence type="ECO:0000313" key="2">
    <source>
        <dbReference type="Proteomes" id="UP000032068"/>
    </source>
</evidence>
<evidence type="ECO:0000313" key="1">
    <source>
        <dbReference type="EMBL" id="KIP96359.1"/>
    </source>
</evidence>